<dbReference type="InterPro" id="IPR000834">
    <property type="entry name" value="Peptidase_M14"/>
</dbReference>
<dbReference type="PANTHER" id="PTHR12756:SF11">
    <property type="entry name" value="CYTOSOLIC CARBOXYPEPTIDASE 1"/>
    <property type="match status" value="1"/>
</dbReference>
<dbReference type="GO" id="GO:0006508">
    <property type="term" value="P:proteolysis"/>
    <property type="evidence" value="ECO:0007669"/>
    <property type="project" value="InterPro"/>
</dbReference>
<dbReference type="PROSITE" id="PS52035">
    <property type="entry name" value="PEPTIDASE_M14"/>
    <property type="match status" value="1"/>
</dbReference>
<evidence type="ECO:0000256" key="3">
    <source>
        <dbReference type="ARBA" id="ARBA00024524"/>
    </source>
</evidence>
<evidence type="ECO:0000256" key="4">
    <source>
        <dbReference type="ARBA" id="ARBA00026108"/>
    </source>
</evidence>
<reference evidence="8" key="1">
    <citation type="submission" date="2018-04" db="EMBL/GenBank/DDBJ databases">
        <title>Transcriptome assembly of Sipha flava.</title>
        <authorList>
            <person name="Scully E.D."/>
            <person name="Geib S.M."/>
            <person name="Palmer N.A."/>
            <person name="Koch K."/>
            <person name="Bradshaw J."/>
            <person name="Heng-Moss T."/>
            <person name="Sarath G."/>
        </authorList>
    </citation>
    <scope>NUCLEOTIDE SEQUENCE</scope>
</reference>
<feature type="compositionally biased region" description="Acidic residues" evidence="6">
    <location>
        <begin position="364"/>
        <end position="376"/>
    </location>
</feature>
<dbReference type="PANTHER" id="PTHR12756">
    <property type="entry name" value="CYTOSOLIC CARBOXYPEPTIDASE"/>
    <property type="match status" value="1"/>
</dbReference>
<dbReference type="AlphaFoldDB" id="A0A2S2QSX6"/>
<dbReference type="InterPro" id="IPR040626">
    <property type="entry name" value="Pepdidase_M14_N"/>
</dbReference>
<feature type="region of interest" description="Disordered" evidence="6">
    <location>
        <begin position="1015"/>
        <end position="1049"/>
    </location>
</feature>
<feature type="compositionally biased region" description="Low complexity" evidence="6">
    <location>
        <begin position="1023"/>
        <end position="1037"/>
    </location>
</feature>
<comment type="catalytic activity">
    <reaction evidence="3">
        <text>C-terminal L-alpha-aminoacyl-L-glutamyl-L-glutamyl-[tubulin] + H2O = C-terminal L-alpha-aminoacyl-L-glutamyl-[tubulin] + L-glutamate</text>
        <dbReference type="Rhea" id="RHEA:63792"/>
        <dbReference type="Rhea" id="RHEA-COMP:16435"/>
        <dbReference type="Rhea" id="RHEA-COMP:16436"/>
        <dbReference type="ChEBI" id="CHEBI:15377"/>
        <dbReference type="ChEBI" id="CHEBI:29985"/>
        <dbReference type="ChEBI" id="CHEBI:149555"/>
        <dbReference type="ChEBI" id="CHEBI:149556"/>
        <dbReference type="EC" id="3.4.17.24"/>
    </reaction>
    <physiologicalReaction direction="left-to-right" evidence="3">
        <dbReference type="Rhea" id="RHEA:63793"/>
    </physiologicalReaction>
</comment>
<feature type="active site" description="Proton donor/acceptor" evidence="5">
    <location>
        <position position="975"/>
    </location>
</feature>
<keyword evidence="8" id="KW-0378">Hydrolase</keyword>
<dbReference type="Gene3D" id="3.40.630.10">
    <property type="entry name" value="Zn peptidases"/>
    <property type="match status" value="1"/>
</dbReference>
<comment type="similarity">
    <text evidence="2 5">Belongs to the peptidase M14 family.</text>
</comment>
<feature type="compositionally biased region" description="Acidic residues" evidence="6">
    <location>
        <begin position="1040"/>
        <end position="1049"/>
    </location>
</feature>
<keyword evidence="8" id="KW-0121">Carboxypeptidase</keyword>
<sequence>MVVAGGDDHVLDVLLDRLVPLTTRTAENLEKIRRIAHKINGRVNNTDKNVKAKSLNMLRKTKAERIVDIMKLFEKTRDKSTCTNLAAVIHACIAPKSGQVRMSVLKLLVKLEATKTFMKLVMELQSKSVGSPDILISELLFILAQLSQKDSKFSKHAEALNATKTFHQQLRNNIKNIKIIGSLLLCFKTLTKNETIVGVLLKDGFLLTLEKLLRENNKYFKKNKQWLFLTLLANVTKKITEENCDRIIRSGFMQYALDVFDIRLYSVSNTNPKVLSSALDTLVHISNTNNGRTALKKSNKFNVLYKFSLHCPDDRMYNSTLSKLFTVINVCQEKSLLPLNSPKSSNIFDLGEAKVDDSEKYADSDSDDSEADDNEEPVVQNFMEPPISNTAIPKSKSVRLDIPFNYWKDRDEIVSMYGRLFEEFNNEMPKCNVVKKLGAGRSAESIGSMINSFNKFKSSKYFNSKVNAADIPNIDKIDIRLLSNVRKCQTYKASYSSIARRVNSVCPFVKIAYPDWVGAENDDQSLESLYNKNVQVSRIKLLMCLERSVAKIREFGDLVVYDLDYLSEKFSNTYNPTQLSNDDESNLGVKLGFDHLHFESRFESGNLRKAIKIGPEEYDLILNSDVNSMSHSEWFYFQVSNMEAFKPYVFNIINMEKHNSQFRKGMQPIMFSVKNYAEMKKGWSRTGMDICYYGNYYKNGNKTHGSYMTASFTIKFPVDRDICYIAYVYPYTYSTLLFKCLKWKNSVNPANTLFSVKCMCRSLNNNEVPIITITSAESNEKTIKDRPIVYLTSRVHPGETSASWVIDGVIEYLCGDTITAKKARDTYVFKIVPMLNVEGVINGCYRCGLTNEDLNRKWSAPDPKLHPEIFHARGILEYITQIMKTVPYMYCDFHGHSNRKNCFFYGCSAKKSWLRMDLAKYENETDFMVLPILMQNCCPSFTLSQCKFKVERNRETTARITAWRCYGIKRSYTLETSYCGCDEGLYKGFHYGIRQLKEIGSTFCMSLSSLQEETKKRASLPASNRLSTITPSSSSKSMDFVDEEQSDSD</sequence>
<name>A0A2S2QSX6_9HEMI</name>
<protein>
    <recommendedName>
        <fullName evidence="4">tubulin-glutamate carboxypeptidase</fullName>
        <ecNumber evidence="4">3.4.17.24</ecNumber>
    </recommendedName>
</protein>
<evidence type="ECO:0000259" key="7">
    <source>
        <dbReference type="PROSITE" id="PS52035"/>
    </source>
</evidence>
<evidence type="ECO:0000313" key="8">
    <source>
        <dbReference type="EMBL" id="MBY80232.1"/>
    </source>
</evidence>
<evidence type="ECO:0000256" key="6">
    <source>
        <dbReference type="SAM" id="MobiDB-lite"/>
    </source>
</evidence>
<dbReference type="Pfam" id="PF18027">
    <property type="entry name" value="Pepdidase_M14_N"/>
    <property type="match status" value="1"/>
</dbReference>
<dbReference type="EC" id="3.4.17.24" evidence="4"/>
<dbReference type="Pfam" id="PF00246">
    <property type="entry name" value="Peptidase_M14"/>
    <property type="match status" value="1"/>
</dbReference>
<evidence type="ECO:0000256" key="5">
    <source>
        <dbReference type="PROSITE-ProRule" id="PRU01379"/>
    </source>
</evidence>
<dbReference type="EMBL" id="GGMS01011029">
    <property type="protein sequence ID" value="MBY80232.1"/>
    <property type="molecule type" value="Transcribed_RNA"/>
</dbReference>
<dbReference type="SUPFAM" id="SSF48371">
    <property type="entry name" value="ARM repeat"/>
    <property type="match status" value="1"/>
</dbReference>
<feature type="region of interest" description="Disordered" evidence="6">
    <location>
        <begin position="356"/>
        <end position="386"/>
    </location>
</feature>
<dbReference type="Gene3D" id="2.60.40.3120">
    <property type="match status" value="1"/>
</dbReference>
<evidence type="ECO:0000256" key="1">
    <source>
        <dbReference type="ARBA" id="ARBA00001947"/>
    </source>
</evidence>
<gene>
    <name evidence="8" type="primary">AGTPBP1</name>
    <name evidence="10" type="synonym">LOC112681931</name>
    <name evidence="8" type="ORF">g.18453</name>
</gene>
<proteinExistence type="inferred from homology"/>
<keyword evidence="9" id="KW-1185">Reference proteome</keyword>
<evidence type="ECO:0000313" key="9">
    <source>
        <dbReference type="Proteomes" id="UP000694846"/>
    </source>
</evidence>
<feature type="domain" description="Peptidase M14" evidence="7">
    <location>
        <begin position="729"/>
        <end position="1011"/>
    </location>
</feature>
<dbReference type="GO" id="GO:0004181">
    <property type="term" value="F:metallocarboxypeptidase activity"/>
    <property type="evidence" value="ECO:0007669"/>
    <property type="project" value="InterPro"/>
</dbReference>
<dbReference type="InterPro" id="IPR011989">
    <property type="entry name" value="ARM-like"/>
</dbReference>
<dbReference type="Pfam" id="PF25571">
    <property type="entry name" value="TPR_CCP1_N"/>
    <property type="match status" value="1"/>
</dbReference>
<dbReference type="InterPro" id="IPR016024">
    <property type="entry name" value="ARM-type_fold"/>
</dbReference>
<dbReference type="OrthoDB" id="10253041at2759"/>
<dbReference type="Gene3D" id="1.25.10.10">
    <property type="entry name" value="Leucine-rich Repeat Variant"/>
    <property type="match status" value="1"/>
</dbReference>
<accession>A0A2S2QSX6</accession>
<dbReference type="InterPro" id="IPR050821">
    <property type="entry name" value="Cytosolic_carboxypeptidase"/>
</dbReference>
<dbReference type="RefSeq" id="XP_025408086.1">
    <property type="nucleotide sequence ID" value="XM_025552301.1"/>
</dbReference>
<organism evidence="8">
    <name type="scientific">Sipha flava</name>
    <name type="common">yellow sugarcane aphid</name>
    <dbReference type="NCBI Taxonomy" id="143950"/>
    <lineage>
        <taxon>Eukaryota</taxon>
        <taxon>Metazoa</taxon>
        <taxon>Ecdysozoa</taxon>
        <taxon>Arthropoda</taxon>
        <taxon>Hexapoda</taxon>
        <taxon>Insecta</taxon>
        <taxon>Pterygota</taxon>
        <taxon>Neoptera</taxon>
        <taxon>Paraneoptera</taxon>
        <taxon>Hemiptera</taxon>
        <taxon>Sternorrhyncha</taxon>
        <taxon>Aphidomorpha</taxon>
        <taxon>Aphidoidea</taxon>
        <taxon>Aphididae</taxon>
        <taxon>Sipha</taxon>
    </lineage>
</organism>
<keyword evidence="8" id="KW-0645">Protease</keyword>
<evidence type="ECO:0000256" key="2">
    <source>
        <dbReference type="ARBA" id="ARBA00005988"/>
    </source>
</evidence>
<reference evidence="10" key="2">
    <citation type="submission" date="2025-04" db="UniProtKB">
        <authorList>
            <consortium name="RefSeq"/>
        </authorList>
    </citation>
    <scope>IDENTIFICATION</scope>
    <source>
        <tissue evidence="10">Whole body</tissue>
    </source>
</reference>
<dbReference type="GO" id="GO:0008270">
    <property type="term" value="F:zinc ion binding"/>
    <property type="evidence" value="ECO:0007669"/>
    <property type="project" value="InterPro"/>
</dbReference>
<dbReference type="SUPFAM" id="SSF53187">
    <property type="entry name" value="Zn-dependent exopeptidases"/>
    <property type="match status" value="1"/>
</dbReference>
<dbReference type="Proteomes" id="UP000694846">
    <property type="component" value="Unplaced"/>
</dbReference>
<comment type="cofactor">
    <cofactor evidence="1">
        <name>Zn(2+)</name>
        <dbReference type="ChEBI" id="CHEBI:29105"/>
    </cofactor>
</comment>
<evidence type="ECO:0000313" key="10">
    <source>
        <dbReference type="RefSeq" id="XP_025408086.1"/>
    </source>
</evidence>